<keyword evidence="3 6" id="KW-1133">Transmembrane helix</keyword>
<organism evidence="8">
    <name type="scientific">Alexandrium monilatum</name>
    <dbReference type="NCBI Taxonomy" id="311494"/>
    <lineage>
        <taxon>Eukaryota</taxon>
        <taxon>Sar</taxon>
        <taxon>Alveolata</taxon>
        <taxon>Dinophyceae</taxon>
        <taxon>Gonyaulacales</taxon>
        <taxon>Pyrocystaceae</taxon>
        <taxon>Alexandrium</taxon>
    </lineage>
</organism>
<dbReference type="InterPro" id="IPR018490">
    <property type="entry name" value="cNMP-bd_dom_sf"/>
</dbReference>
<proteinExistence type="predicted"/>
<comment type="subcellular location">
    <subcellularLocation>
        <location evidence="1">Membrane</location>
        <topology evidence="1">Multi-pass membrane protein</topology>
    </subcellularLocation>
</comment>
<name>A0A7S4UQ32_9DINO</name>
<dbReference type="SUPFAM" id="SSF81324">
    <property type="entry name" value="Voltage-gated potassium channels"/>
    <property type="match status" value="1"/>
</dbReference>
<dbReference type="InterPro" id="IPR005821">
    <property type="entry name" value="Ion_trans_dom"/>
</dbReference>
<dbReference type="GO" id="GO:0042391">
    <property type="term" value="P:regulation of membrane potential"/>
    <property type="evidence" value="ECO:0007669"/>
    <property type="project" value="TreeGrafter"/>
</dbReference>
<evidence type="ECO:0000256" key="3">
    <source>
        <dbReference type="ARBA" id="ARBA00022989"/>
    </source>
</evidence>
<evidence type="ECO:0000259" key="7">
    <source>
        <dbReference type="Pfam" id="PF00520"/>
    </source>
</evidence>
<sequence>MQLGSGWSSGDGAACASREFQDLIGQLADAHARGVSQVRQECDLKISQCNKKIEALRDKLRQAGIPPDSAEPTDEVATGASTCGLPQPADPDNSVTPMESAFTVKAAWGQKTMGGTSVGLSLDPYLAHHGSGSSGRSSVRSVGSEWRLRHRFVILPNNVFRMNWDVAGLALIGYDMLAIPFVQAFEPDPGWLSNGMDWLTLLFWSADLVQGFFLAYFDKGHLVTDHWRIVRHYLCTWFIPDIVVVGPEWLMVVLAAPGDGGGLAAGSLLKSARIIRVLRLLRLAKVKRMLNMVYDLIESEYTFIVVNLAKMLIAVFLLNHVLACAWYATGKLAMQGDQNSWIQSVAVAGESLEYMYCTSLHWSLTQFTPASMDVNAKNLQERVFSIVVLAFAMVVFSSIVGSISGSMTTLRSMNSEQMRQFWLLRRYLRQRNVSKDLTGRVHKYLEHHYSMQSNRVQSHQIKVLAGLSESLENELTHQMHSPHLLEHPFFHYLNDQMQVVMHRICRLALKPQSYAWKEFVFGAGDEASRAFFVKSGQLGYTRMDGTTLDPPPQTKECISEALLWTQWRHQGDLLSMIESELISVDPNQFTQVMCIHPRPWHYAKQYAGRFVSFLNHLGMDAMTDILRHNHFYKEAIQEIDPTVSQNSMFEDDTDGPREAAQSSEAEDLPEAASTKDLPGVDFPEGLSFDSGPLPGHSQSVVPTAELAAGTAPNTAPRAGAATGRGRLFGLCPLQGPFSAVGPRGGLLAAFADRW</sequence>
<dbReference type="EMBL" id="HBNR01008025">
    <property type="protein sequence ID" value="CAE4565655.1"/>
    <property type="molecule type" value="Transcribed_RNA"/>
</dbReference>
<feature type="transmembrane region" description="Helical" evidence="6">
    <location>
        <begin position="301"/>
        <end position="328"/>
    </location>
</feature>
<feature type="transmembrane region" description="Helical" evidence="6">
    <location>
        <begin position="237"/>
        <end position="256"/>
    </location>
</feature>
<dbReference type="GO" id="GO:0005886">
    <property type="term" value="C:plasma membrane"/>
    <property type="evidence" value="ECO:0007669"/>
    <property type="project" value="TreeGrafter"/>
</dbReference>
<evidence type="ECO:0000256" key="4">
    <source>
        <dbReference type="ARBA" id="ARBA00023136"/>
    </source>
</evidence>
<dbReference type="Pfam" id="PF00520">
    <property type="entry name" value="Ion_trans"/>
    <property type="match status" value="1"/>
</dbReference>
<feature type="transmembrane region" description="Helical" evidence="6">
    <location>
        <begin position="383"/>
        <end position="410"/>
    </location>
</feature>
<evidence type="ECO:0000313" key="8">
    <source>
        <dbReference type="EMBL" id="CAE4565655.1"/>
    </source>
</evidence>
<evidence type="ECO:0000256" key="1">
    <source>
        <dbReference type="ARBA" id="ARBA00004141"/>
    </source>
</evidence>
<dbReference type="PANTHER" id="PTHR10217">
    <property type="entry name" value="VOLTAGE AND LIGAND GATED POTASSIUM CHANNEL"/>
    <property type="match status" value="1"/>
</dbReference>
<dbReference type="InterPro" id="IPR014710">
    <property type="entry name" value="RmlC-like_jellyroll"/>
</dbReference>
<keyword evidence="4 6" id="KW-0472">Membrane</keyword>
<feature type="transmembrane region" description="Helical" evidence="6">
    <location>
        <begin position="198"/>
        <end position="217"/>
    </location>
</feature>
<dbReference type="GO" id="GO:0005249">
    <property type="term" value="F:voltage-gated potassium channel activity"/>
    <property type="evidence" value="ECO:0007669"/>
    <property type="project" value="TreeGrafter"/>
</dbReference>
<feature type="region of interest" description="Disordered" evidence="5">
    <location>
        <begin position="63"/>
        <end position="88"/>
    </location>
</feature>
<feature type="domain" description="Ion transport" evidence="7">
    <location>
        <begin position="163"/>
        <end position="411"/>
    </location>
</feature>
<dbReference type="Gene3D" id="1.10.287.70">
    <property type="match status" value="1"/>
</dbReference>
<protein>
    <recommendedName>
        <fullName evidence="7">Ion transport domain-containing protein</fullName>
    </recommendedName>
</protein>
<dbReference type="Gene3D" id="1.10.287.630">
    <property type="entry name" value="Helix hairpin bin"/>
    <property type="match status" value="1"/>
</dbReference>
<gene>
    <name evidence="8" type="ORF">AMON00008_LOCUS5274</name>
</gene>
<evidence type="ECO:0000256" key="5">
    <source>
        <dbReference type="SAM" id="MobiDB-lite"/>
    </source>
</evidence>
<dbReference type="SUPFAM" id="SSF51206">
    <property type="entry name" value="cAMP-binding domain-like"/>
    <property type="match status" value="1"/>
</dbReference>
<feature type="transmembrane region" description="Helical" evidence="6">
    <location>
        <begin position="166"/>
        <end position="186"/>
    </location>
</feature>
<accession>A0A7S4UQ32</accession>
<dbReference type="PANTHER" id="PTHR10217:SF435">
    <property type="entry name" value="POTASSIUM VOLTAGE-GATED CHANNEL PROTEIN EAG"/>
    <property type="match status" value="1"/>
</dbReference>
<dbReference type="InterPro" id="IPR050818">
    <property type="entry name" value="KCNH_animal-type"/>
</dbReference>
<reference evidence="8" key="1">
    <citation type="submission" date="2021-01" db="EMBL/GenBank/DDBJ databases">
        <authorList>
            <person name="Corre E."/>
            <person name="Pelletier E."/>
            <person name="Niang G."/>
            <person name="Scheremetjew M."/>
            <person name="Finn R."/>
            <person name="Kale V."/>
            <person name="Holt S."/>
            <person name="Cochrane G."/>
            <person name="Meng A."/>
            <person name="Brown T."/>
            <person name="Cohen L."/>
        </authorList>
    </citation>
    <scope>NUCLEOTIDE SEQUENCE</scope>
    <source>
        <strain evidence="8">CCMP3105</strain>
    </source>
</reference>
<feature type="region of interest" description="Disordered" evidence="5">
    <location>
        <begin position="642"/>
        <end position="699"/>
    </location>
</feature>
<evidence type="ECO:0000256" key="2">
    <source>
        <dbReference type="ARBA" id="ARBA00022692"/>
    </source>
</evidence>
<evidence type="ECO:0000256" key="6">
    <source>
        <dbReference type="SAM" id="Phobius"/>
    </source>
</evidence>
<dbReference type="AlphaFoldDB" id="A0A7S4UQ32"/>
<dbReference type="Gene3D" id="2.60.120.10">
    <property type="entry name" value="Jelly Rolls"/>
    <property type="match status" value="1"/>
</dbReference>
<keyword evidence="2 6" id="KW-0812">Transmembrane</keyword>